<organism evidence="1 2">
    <name type="scientific">Flavobacterium alvei</name>
    <dbReference type="NCBI Taxonomy" id="2080416"/>
    <lineage>
        <taxon>Bacteria</taxon>
        <taxon>Pseudomonadati</taxon>
        <taxon>Bacteroidota</taxon>
        <taxon>Flavobacteriia</taxon>
        <taxon>Flavobacteriales</taxon>
        <taxon>Flavobacteriaceae</taxon>
        <taxon>Flavobacterium</taxon>
    </lineage>
</organism>
<gene>
    <name evidence="1" type="ORF">C3L50_14670</name>
</gene>
<reference evidence="1 2" key="1">
    <citation type="submission" date="2018-01" db="EMBL/GenBank/DDBJ databases">
        <authorList>
            <person name="Gaut B.S."/>
            <person name="Morton B.R."/>
            <person name="Clegg M.T."/>
            <person name="Duvall M.R."/>
        </authorList>
    </citation>
    <scope>NUCLEOTIDE SEQUENCE [LARGE SCALE GENOMIC DNA]</scope>
    <source>
        <strain evidence="1 2">HR-AY</strain>
    </source>
</reference>
<accession>A0A2S5A590</accession>
<dbReference type="RefSeq" id="WP_103806936.1">
    <property type="nucleotide sequence ID" value="NZ_PQVG01000009.1"/>
</dbReference>
<evidence type="ECO:0000313" key="1">
    <source>
        <dbReference type="EMBL" id="POY37263.1"/>
    </source>
</evidence>
<sequence>MVKIINPVPTAKLFLKYCGRRVNLMYQESTFQTVNLEYNKPISSVIEPVAGKVRLSDGTDVYIGFLTRRVYKRNDNNQWLKDEESFLMHYDIIVDKSIVFITGAITNTINLNGEMIEENYKFRLFVTNDCDRMYIHIDDEGEDLVIEDFRK</sequence>
<dbReference type="EMBL" id="PQVG01000009">
    <property type="protein sequence ID" value="POY37263.1"/>
    <property type="molecule type" value="Genomic_DNA"/>
</dbReference>
<comment type="caution">
    <text evidence="1">The sequence shown here is derived from an EMBL/GenBank/DDBJ whole genome shotgun (WGS) entry which is preliminary data.</text>
</comment>
<name>A0A2S5A590_9FLAO</name>
<dbReference type="OrthoDB" id="1365959at2"/>
<keyword evidence="2" id="KW-1185">Reference proteome</keyword>
<proteinExistence type="predicted"/>
<dbReference type="AlphaFoldDB" id="A0A2S5A590"/>
<evidence type="ECO:0000313" key="2">
    <source>
        <dbReference type="Proteomes" id="UP000237310"/>
    </source>
</evidence>
<dbReference type="Proteomes" id="UP000237310">
    <property type="component" value="Unassembled WGS sequence"/>
</dbReference>
<protein>
    <submittedName>
        <fullName evidence="1">Uncharacterized protein</fullName>
    </submittedName>
</protein>